<evidence type="ECO:0000313" key="3">
    <source>
        <dbReference type="EMBL" id="TVU06906.1"/>
    </source>
</evidence>
<proteinExistence type="predicted"/>
<keyword evidence="2" id="KW-0812">Transmembrane</keyword>
<gene>
    <name evidence="3" type="ORF">EJB05_46942</name>
</gene>
<keyword evidence="2" id="KW-0472">Membrane</keyword>
<accession>A0A5J9T6A3</accession>
<protein>
    <submittedName>
        <fullName evidence="3">Uncharacterized protein</fullName>
    </submittedName>
</protein>
<organism evidence="3 4">
    <name type="scientific">Eragrostis curvula</name>
    <name type="common">weeping love grass</name>
    <dbReference type="NCBI Taxonomy" id="38414"/>
    <lineage>
        <taxon>Eukaryota</taxon>
        <taxon>Viridiplantae</taxon>
        <taxon>Streptophyta</taxon>
        <taxon>Embryophyta</taxon>
        <taxon>Tracheophyta</taxon>
        <taxon>Spermatophyta</taxon>
        <taxon>Magnoliopsida</taxon>
        <taxon>Liliopsida</taxon>
        <taxon>Poales</taxon>
        <taxon>Poaceae</taxon>
        <taxon>PACMAD clade</taxon>
        <taxon>Chloridoideae</taxon>
        <taxon>Eragrostideae</taxon>
        <taxon>Eragrostidinae</taxon>
        <taxon>Eragrostis</taxon>
    </lineage>
</organism>
<sequence>MRLPLDISHSQSGTLPSRDGLMAGAIDALHEITKSAPAKVHSTAFVVVVPAIGSGIVALVLPRLRQKPMLLRRQSSCSDVVGSPPRGQLWSHEKNDDYGCHKCCNRASPASTSLDLQTLVKPLLESLQSELQDLIATRLEEVVRPLREEASTIKLWLARVANHLERVQPPTEHTSASDMVELFGPCSPVRHSPTPSILTSLAAARTLEGSSVCEATCVDAADSAIDEMIARTSTIEFCSEKSIIIPETTRRTVLTEIPQKVPREQIHRGGDKYLHYTDTHYSTHRADVTTSAKLSIPLATIEDDSIQPTAAVKTEQQTDEPTLEVASSPDVTTIKDGVSVCPPDHPPSPPTNKTRRRRKSYDRSSLRQSARLAQSKVLKELSFMGNDGKLDEDRIQEYADCLKQLLPPDLLMSLMSLKDRDFWDVVAGLPPPLR</sequence>
<dbReference type="OrthoDB" id="695699at2759"/>
<keyword evidence="2" id="KW-1133">Transmembrane helix</keyword>
<dbReference type="AlphaFoldDB" id="A0A5J9T6A3"/>
<evidence type="ECO:0000256" key="1">
    <source>
        <dbReference type="SAM" id="MobiDB-lite"/>
    </source>
</evidence>
<evidence type="ECO:0000313" key="4">
    <source>
        <dbReference type="Proteomes" id="UP000324897"/>
    </source>
</evidence>
<dbReference type="EMBL" id="RWGY01000045">
    <property type="protein sequence ID" value="TVU06906.1"/>
    <property type="molecule type" value="Genomic_DNA"/>
</dbReference>
<feature type="non-terminal residue" evidence="3">
    <location>
        <position position="1"/>
    </location>
</feature>
<reference evidence="3 4" key="1">
    <citation type="journal article" date="2019" name="Sci. Rep.">
        <title>A high-quality genome of Eragrostis curvula grass provides insights into Poaceae evolution and supports new strategies to enhance forage quality.</title>
        <authorList>
            <person name="Carballo J."/>
            <person name="Santos B.A.C.M."/>
            <person name="Zappacosta D."/>
            <person name="Garbus I."/>
            <person name="Selva J.P."/>
            <person name="Gallo C.A."/>
            <person name="Diaz A."/>
            <person name="Albertini E."/>
            <person name="Caccamo M."/>
            <person name="Echenique V."/>
        </authorList>
    </citation>
    <scope>NUCLEOTIDE SEQUENCE [LARGE SCALE GENOMIC DNA]</scope>
    <source>
        <strain evidence="4">cv. Victoria</strain>
        <tissue evidence="3">Leaf</tissue>
    </source>
</reference>
<feature type="region of interest" description="Disordered" evidence="1">
    <location>
        <begin position="337"/>
        <end position="369"/>
    </location>
</feature>
<feature type="transmembrane region" description="Helical" evidence="2">
    <location>
        <begin position="44"/>
        <end position="64"/>
    </location>
</feature>
<dbReference type="Proteomes" id="UP000324897">
    <property type="component" value="Unassembled WGS sequence"/>
</dbReference>
<name>A0A5J9T6A3_9POAL</name>
<evidence type="ECO:0000256" key="2">
    <source>
        <dbReference type="SAM" id="Phobius"/>
    </source>
</evidence>
<dbReference type="Gramene" id="TVU06906">
    <property type="protein sequence ID" value="TVU06906"/>
    <property type="gene ID" value="EJB05_46942"/>
</dbReference>
<comment type="caution">
    <text evidence="3">The sequence shown here is derived from an EMBL/GenBank/DDBJ whole genome shotgun (WGS) entry which is preliminary data.</text>
</comment>
<keyword evidence="4" id="KW-1185">Reference proteome</keyword>